<dbReference type="InterPro" id="IPR050382">
    <property type="entry name" value="MFS_Na/Anion_cotransporter"/>
</dbReference>
<evidence type="ECO:0000313" key="7">
    <source>
        <dbReference type="Proteomes" id="UP000492821"/>
    </source>
</evidence>
<feature type="transmembrane region" description="Helical" evidence="5">
    <location>
        <begin position="146"/>
        <end position="167"/>
    </location>
</feature>
<evidence type="ECO:0000259" key="6">
    <source>
        <dbReference type="PROSITE" id="PS50850"/>
    </source>
</evidence>
<feature type="transmembrane region" description="Helical" evidence="5">
    <location>
        <begin position="475"/>
        <end position="493"/>
    </location>
</feature>
<dbReference type="AlphaFoldDB" id="A0A7E4UR78"/>
<evidence type="ECO:0000256" key="5">
    <source>
        <dbReference type="SAM" id="Phobius"/>
    </source>
</evidence>
<dbReference type="Proteomes" id="UP000492821">
    <property type="component" value="Unassembled WGS sequence"/>
</dbReference>
<feature type="transmembrane region" description="Helical" evidence="5">
    <location>
        <begin position="407"/>
        <end position="428"/>
    </location>
</feature>
<keyword evidence="3 5" id="KW-1133">Transmembrane helix</keyword>
<dbReference type="InterPro" id="IPR011701">
    <property type="entry name" value="MFS"/>
</dbReference>
<dbReference type="InterPro" id="IPR020846">
    <property type="entry name" value="MFS_dom"/>
</dbReference>
<feature type="transmembrane region" description="Helical" evidence="5">
    <location>
        <begin position="440"/>
        <end position="463"/>
    </location>
</feature>
<feature type="transmembrane region" description="Helical" evidence="5">
    <location>
        <begin position="343"/>
        <end position="363"/>
    </location>
</feature>
<feature type="transmembrane region" description="Helical" evidence="5">
    <location>
        <begin position="26"/>
        <end position="46"/>
    </location>
</feature>
<feature type="transmembrane region" description="Helical" evidence="5">
    <location>
        <begin position="384"/>
        <end position="401"/>
    </location>
</feature>
<dbReference type="InterPro" id="IPR036259">
    <property type="entry name" value="MFS_trans_sf"/>
</dbReference>
<keyword evidence="2 5" id="KW-0812">Transmembrane</keyword>
<evidence type="ECO:0000256" key="4">
    <source>
        <dbReference type="ARBA" id="ARBA00023136"/>
    </source>
</evidence>
<dbReference type="GO" id="GO:0022857">
    <property type="term" value="F:transmembrane transporter activity"/>
    <property type="evidence" value="ECO:0007669"/>
    <property type="project" value="InterPro"/>
</dbReference>
<proteinExistence type="predicted"/>
<reference evidence="7" key="1">
    <citation type="journal article" date="2013" name="Genetics">
        <title>The draft genome and transcriptome of Panagrellus redivivus are shaped by the harsh demands of a free-living lifestyle.</title>
        <authorList>
            <person name="Srinivasan J."/>
            <person name="Dillman A.R."/>
            <person name="Macchietto M.G."/>
            <person name="Heikkinen L."/>
            <person name="Lakso M."/>
            <person name="Fracchia K.M."/>
            <person name="Antoshechkin I."/>
            <person name="Mortazavi A."/>
            <person name="Wong G."/>
            <person name="Sternberg P.W."/>
        </authorList>
    </citation>
    <scope>NUCLEOTIDE SEQUENCE [LARGE SCALE GENOMIC DNA]</scope>
    <source>
        <strain evidence="7">MT8872</strain>
    </source>
</reference>
<evidence type="ECO:0000256" key="2">
    <source>
        <dbReference type="ARBA" id="ARBA00022692"/>
    </source>
</evidence>
<keyword evidence="4 5" id="KW-0472">Membrane</keyword>
<reference evidence="8" key="2">
    <citation type="submission" date="2020-10" db="UniProtKB">
        <authorList>
            <consortium name="WormBaseParasite"/>
        </authorList>
    </citation>
    <scope>IDENTIFICATION</scope>
</reference>
<dbReference type="FunFam" id="1.20.1250.20:FF:000532">
    <property type="entry name" value="SLC (SoLute Carrier) homolog"/>
    <property type="match status" value="1"/>
</dbReference>
<evidence type="ECO:0000256" key="1">
    <source>
        <dbReference type="ARBA" id="ARBA00004141"/>
    </source>
</evidence>
<dbReference type="Gene3D" id="1.20.1250.20">
    <property type="entry name" value="MFS general substrate transporter like domains"/>
    <property type="match status" value="2"/>
</dbReference>
<feature type="transmembrane region" description="Helical" evidence="5">
    <location>
        <begin position="299"/>
        <end position="323"/>
    </location>
</feature>
<dbReference type="PROSITE" id="PS50850">
    <property type="entry name" value="MFS"/>
    <property type="match status" value="1"/>
</dbReference>
<dbReference type="PANTHER" id="PTHR11662">
    <property type="entry name" value="SOLUTE CARRIER FAMILY 17"/>
    <property type="match status" value="1"/>
</dbReference>
<comment type="subcellular location">
    <subcellularLocation>
        <location evidence="1">Membrane</location>
        <topology evidence="1">Multi-pass membrane protein</topology>
    </subcellularLocation>
</comment>
<dbReference type="WBParaSite" id="Pan_g115.t1">
    <property type="protein sequence ID" value="Pan_g115.t1"/>
    <property type="gene ID" value="Pan_g115"/>
</dbReference>
<feature type="transmembrane region" description="Helical" evidence="5">
    <location>
        <begin position="174"/>
        <end position="193"/>
    </location>
</feature>
<sequence length="536" mass="59056">MSKKVYDVPEEHVKRIPFFHPLSRRFHMILLILLGLFSFSIMRMNIAIGMTCMVNSTAVTQLALENQPHNHSAPHVSLVDLAHAKKKIHVPQKCGVSDDGQKIVNDYGGTFVWDAQTQGFIFAAAFYGSMITLVPGGVLADIWSPVWLLHIAAIILTVVTGLTPYVATELGPGSVFALRFLMGLGEGLILPSFNKLVTQWIPNEEKSTAISIYTSGNQIGGIVGVPFFAYLCGTRLQWPAIFYASCVAGATWLFLWNRLFSPSPKDCKRMTNRERAYLNSCPELKTSQKNNKFSIPGKAMFLSMAFWSLIACSFATNMMATLMQTYIPTFVKEVMFLNPVDNGLFSAASPLAQFFAKIFWSIFIDNMKLKGLHPSVAVKISQSLTSYGTGIMLILIGYYSDCESPKLTLVLLILLGVFLSTATSGFFTAMVSMAPSYTGILTSISFIFAVTGRASVTFVVPYFNKTGALEEWRSVFIVVAVVLFVSGTLFNIFGSSVPQDWGTVQEKAKPEEVEKMTLENQASNQLGSLMFETADV</sequence>
<dbReference type="SUPFAM" id="SSF103473">
    <property type="entry name" value="MFS general substrate transporter"/>
    <property type="match status" value="1"/>
</dbReference>
<feature type="transmembrane region" description="Helical" evidence="5">
    <location>
        <begin position="120"/>
        <end position="140"/>
    </location>
</feature>
<dbReference type="Pfam" id="PF07690">
    <property type="entry name" value="MFS_1"/>
    <property type="match status" value="1"/>
</dbReference>
<protein>
    <submittedName>
        <fullName evidence="8">MFS domain-containing protein</fullName>
    </submittedName>
</protein>
<dbReference type="GO" id="GO:0016020">
    <property type="term" value="C:membrane"/>
    <property type="evidence" value="ECO:0007669"/>
    <property type="project" value="UniProtKB-SubCell"/>
</dbReference>
<evidence type="ECO:0000256" key="3">
    <source>
        <dbReference type="ARBA" id="ARBA00022989"/>
    </source>
</evidence>
<accession>A0A7E4UR78</accession>
<feature type="domain" description="Major facilitator superfamily (MFS) profile" evidence="6">
    <location>
        <begin position="28"/>
        <end position="498"/>
    </location>
</feature>
<name>A0A7E4UR78_PANRE</name>
<dbReference type="GO" id="GO:0006820">
    <property type="term" value="P:monoatomic anion transport"/>
    <property type="evidence" value="ECO:0007669"/>
    <property type="project" value="TreeGrafter"/>
</dbReference>
<keyword evidence="7" id="KW-1185">Reference proteome</keyword>
<organism evidence="7 8">
    <name type="scientific">Panagrellus redivivus</name>
    <name type="common">Microworm</name>
    <dbReference type="NCBI Taxonomy" id="6233"/>
    <lineage>
        <taxon>Eukaryota</taxon>
        <taxon>Metazoa</taxon>
        <taxon>Ecdysozoa</taxon>
        <taxon>Nematoda</taxon>
        <taxon>Chromadorea</taxon>
        <taxon>Rhabditida</taxon>
        <taxon>Tylenchina</taxon>
        <taxon>Panagrolaimomorpha</taxon>
        <taxon>Panagrolaimoidea</taxon>
        <taxon>Panagrolaimidae</taxon>
        <taxon>Panagrellus</taxon>
    </lineage>
</organism>
<dbReference type="PANTHER" id="PTHR11662:SF405">
    <property type="entry name" value="PROTEIN CBG12249"/>
    <property type="match status" value="1"/>
</dbReference>
<evidence type="ECO:0000313" key="8">
    <source>
        <dbReference type="WBParaSite" id="Pan_g115.t1"/>
    </source>
</evidence>
<feature type="transmembrane region" description="Helical" evidence="5">
    <location>
        <begin position="240"/>
        <end position="260"/>
    </location>
</feature>